<feature type="chain" id="PRO_5021002874" evidence="1">
    <location>
        <begin position="27"/>
        <end position="811"/>
    </location>
</feature>
<gene>
    <name evidence="2" type="ORF">CWI36_0058p0020</name>
</gene>
<dbReference type="Proteomes" id="UP000291404">
    <property type="component" value="Unassembled WGS sequence"/>
</dbReference>
<sequence length="811" mass="93674">MKIKWQFQYIFLIVYHIFATLNRTDSIITNETDEKNWSSKGEIISSMIPFIVLNDASKIADKPNMNLNYDQINSLASPASSSIYYSQINNQSSSVHSSHSIHNEFEGFLELANKNQNAEANVTEADSILYHPEFFIPDSTHLDEDILRDLLPITDSAPHPNIIGAFPQSEERNEVIVRDVLPVTDSAPHPNIIGAFPQSEERNEVIVRDVLPVTDSAPHPNIIGVIPQSEERNEVILRDALPATDSAPHSNIIEFIPQSEEINENILRDAFPVTDSATNFNFIGILLHLNEKNGSVLNKTLLFTDSSQYPRVIVSLPPLVDINEEIAVKTVRTMETHSNTSSIFVQDDISFTPNHSQNDSTRLRLKRKLQTSEEVDEHMEFKHLSAIKLAHIIVETGIGEAIPCDNLTNKKNPVDIFYSKIYKYANSAEIKCSNYIFFISKSKELYSEIYFGFQTIFPEDNTVRENNENSITRGNYEEIIFKEIEEFGSEAISTDKKVNEVFIFAINLKNFEENYLSNLRSDEISNVTKKIAETMSIIQKHKNLGIFYELIKFLIYYQGNIPNYIEKDCNLYFYFILSVISKQLPYFEGFQSLKYKKCLFPREKCGNDTKDLYLKKFYVQKLFSKLLLGIKNGTMRAKFYNIYISHILTSKTHHNHRLFNQNRIFNYYLRIFISIVLCCEFEPDNSMLKNWVKLSLDIFTGKKALKNFFNDKLKLLIVGGNIEVSLLKTNLLLIDENYVNKCRIRFIKEAFYKLKTKYSISLGDIFMSEICLSWFLSRIYKDKNFEQETVDSDWSKIYNSITNQTRKATAF</sequence>
<organism evidence="2 3">
    <name type="scientific">Hamiltosporidium magnivora</name>
    <dbReference type="NCBI Taxonomy" id="148818"/>
    <lineage>
        <taxon>Eukaryota</taxon>
        <taxon>Fungi</taxon>
        <taxon>Fungi incertae sedis</taxon>
        <taxon>Microsporidia</taxon>
        <taxon>Dubosqiidae</taxon>
        <taxon>Hamiltosporidium</taxon>
    </lineage>
</organism>
<protein>
    <submittedName>
        <fullName evidence="2">Uncharacterized protein</fullName>
    </submittedName>
</protein>
<reference evidence="2 3" key="1">
    <citation type="submission" date="2017-12" db="EMBL/GenBank/DDBJ databases">
        <authorList>
            <person name="Pombert J.-F."/>
            <person name="Haag K.L."/>
            <person name="Ebert D."/>
        </authorList>
    </citation>
    <scope>NUCLEOTIDE SEQUENCE [LARGE SCALE GENOMIC DNA]</scope>
    <source>
        <strain evidence="2">BE-OM-2</strain>
    </source>
</reference>
<proteinExistence type="predicted"/>
<dbReference type="EMBL" id="PITI01000058">
    <property type="protein sequence ID" value="TBU09134.1"/>
    <property type="molecule type" value="Genomic_DNA"/>
</dbReference>
<evidence type="ECO:0000313" key="3">
    <source>
        <dbReference type="Proteomes" id="UP000291404"/>
    </source>
</evidence>
<keyword evidence="3" id="KW-1185">Reference proteome</keyword>
<comment type="caution">
    <text evidence="2">The sequence shown here is derived from an EMBL/GenBank/DDBJ whole genome shotgun (WGS) entry which is preliminary data.</text>
</comment>
<name>A0A4Q9LLK8_9MICR</name>
<keyword evidence="1" id="KW-0732">Signal</keyword>
<dbReference type="AlphaFoldDB" id="A0A4Q9LLK8"/>
<dbReference type="VEuPathDB" id="MicrosporidiaDB:CWI39_0458p0010"/>
<accession>A0A4Q9LLK8</accession>
<evidence type="ECO:0000313" key="2">
    <source>
        <dbReference type="EMBL" id="TBU09134.1"/>
    </source>
</evidence>
<feature type="signal peptide" evidence="1">
    <location>
        <begin position="1"/>
        <end position="26"/>
    </location>
</feature>
<evidence type="ECO:0000256" key="1">
    <source>
        <dbReference type="SAM" id="SignalP"/>
    </source>
</evidence>
<dbReference type="VEuPathDB" id="MicrosporidiaDB:CWI36_0058p0020"/>